<accession>A0A5B0L0X0</accession>
<gene>
    <name evidence="12" type="ORF">FH063_001548</name>
</gene>
<dbReference type="InterPro" id="IPR036097">
    <property type="entry name" value="HisK_dim/P_sf"/>
</dbReference>
<dbReference type="EC" id="2.7.13.3" evidence="3"/>
<evidence type="ECO:0000256" key="7">
    <source>
        <dbReference type="ARBA" id="ARBA00022741"/>
    </source>
</evidence>
<feature type="transmembrane region" description="Helical" evidence="10">
    <location>
        <begin position="86"/>
        <end position="104"/>
    </location>
</feature>
<dbReference type="SUPFAM" id="SSF47384">
    <property type="entry name" value="Homodimeric domain of signal transducing histidine kinase"/>
    <property type="match status" value="1"/>
</dbReference>
<keyword evidence="6" id="KW-0808">Transferase</keyword>
<keyword evidence="8" id="KW-0418">Kinase</keyword>
<dbReference type="Gene3D" id="1.10.287.130">
    <property type="match status" value="1"/>
</dbReference>
<dbReference type="PRINTS" id="PR00344">
    <property type="entry name" value="BCTRLSENSOR"/>
</dbReference>
<evidence type="ECO:0000256" key="4">
    <source>
        <dbReference type="ARBA" id="ARBA00022475"/>
    </source>
</evidence>
<feature type="transmembrane region" description="Helical" evidence="10">
    <location>
        <begin position="161"/>
        <end position="179"/>
    </location>
</feature>
<keyword evidence="7" id="KW-0547">Nucleotide-binding</keyword>
<comment type="caution">
    <text evidence="12">The sequence shown here is derived from an EMBL/GenBank/DDBJ whole genome shotgun (WGS) entry which is preliminary data.</text>
</comment>
<comment type="subcellular location">
    <subcellularLocation>
        <location evidence="2">Cell membrane</location>
        <topology evidence="2">Multi-pass membrane protein</topology>
    </subcellularLocation>
</comment>
<dbReference type="Pfam" id="PF02518">
    <property type="entry name" value="HATPase_c"/>
    <property type="match status" value="1"/>
</dbReference>
<dbReference type="InterPro" id="IPR050980">
    <property type="entry name" value="2C_sensor_his_kinase"/>
</dbReference>
<dbReference type="SMART" id="SM00388">
    <property type="entry name" value="HisKA"/>
    <property type="match status" value="1"/>
</dbReference>
<dbReference type="Proteomes" id="UP000325333">
    <property type="component" value="Unassembled WGS sequence"/>
</dbReference>
<proteinExistence type="predicted"/>
<dbReference type="AlphaFoldDB" id="A0A5B0L0X0"/>
<dbReference type="InterPro" id="IPR003594">
    <property type="entry name" value="HATPase_dom"/>
</dbReference>
<evidence type="ECO:0000256" key="10">
    <source>
        <dbReference type="SAM" id="Phobius"/>
    </source>
</evidence>
<dbReference type="GO" id="GO:0000155">
    <property type="term" value="F:phosphorelay sensor kinase activity"/>
    <property type="evidence" value="ECO:0007669"/>
    <property type="project" value="InterPro"/>
</dbReference>
<comment type="catalytic activity">
    <reaction evidence="1">
        <text>ATP + protein L-histidine = ADP + protein N-phospho-L-histidine.</text>
        <dbReference type="EC" id="2.7.13.3"/>
    </reaction>
</comment>
<dbReference type="PANTHER" id="PTHR44936">
    <property type="entry name" value="SENSOR PROTEIN CREC"/>
    <property type="match status" value="1"/>
</dbReference>
<feature type="transmembrane region" description="Helical" evidence="10">
    <location>
        <begin position="53"/>
        <end position="74"/>
    </location>
</feature>
<keyword evidence="9" id="KW-0067">ATP-binding</keyword>
<evidence type="ECO:0000256" key="8">
    <source>
        <dbReference type="ARBA" id="ARBA00022777"/>
    </source>
</evidence>
<keyword evidence="10" id="KW-0812">Transmembrane</keyword>
<protein>
    <recommendedName>
        <fullName evidence="3">histidine kinase</fullName>
        <ecNumber evidence="3">2.7.13.3</ecNumber>
    </recommendedName>
</protein>
<evidence type="ECO:0000313" key="13">
    <source>
        <dbReference type="Proteomes" id="UP000325333"/>
    </source>
</evidence>
<evidence type="ECO:0000256" key="2">
    <source>
        <dbReference type="ARBA" id="ARBA00004651"/>
    </source>
</evidence>
<feature type="transmembrane region" description="Helical" evidence="10">
    <location>
        <begin position="191"/>
        <end position="215"/>
    </location>
</feature>
<dbReference type="InterPro" id="IPR005467">
    <property type="entry name" value="His_kinase_dom"/>
</dbReference>
<keyword evidence="4" id="KW-1003">Cell membrane</keyword>
<keyword evidence="10" id="KW-0472">Membrane</keyword>
<evidence type="ECO:0000256" key="3">
    <source>
        <dbReference type="ARBA" id="ARBA00012438"/>
    </source>
</evidence>
<feature type="domain" description="Histidine kinase" evidence="11">
    <location>
        <begin position="251"/>
        <end position="458"/>
    </location>
</feature>
<dbReference type="SMART" id="SM00387">
    <property type="entry name" value="HATPase_c"/>
    <property type="match status" value="1"/>
</dbReference>
<dbReference type="SUPFAM" id="SSF55874">
    <property type="entry name" value="ATPase domain of HSP90 chaperone/DNA topoisomerase II/histidine kinase"/>
    <property type="match status" value="1"/>
</dbReference>
<dbReference type="Gene3D" id="3.30.565.10">
    <property type="entry name" value="Histidine kinase-like ATPase, C-terminal domain"/>
    <property type="match status" value="1"/>
</dbReference>
<dbReference type="EMBL" id="VEWN01000002">
    <property type="protein sequence ID" value="KAA1057380.1"/>
    <property type="molecule type" value="Genomic_DNA"/>
</dbReference>
<evidence type="ECO:0000256" key="9">
    <source>
        <dbReference type="ARBA" id="ARBA00022840"/>
    </source>
</evidence>
<sequence>MDSSATLFYAIKPVRNPWQGCQAGVSCPYNRDRRKPAKGQTFSVRDTTDKKNLFLLVQLRWLAVAGQVVTILIVHYQMGITLPLDQMGAVILFLVALNIASVLHLRRQTSVSNTQLFLELLIDVSALTVQLYLSGGASNPFISLYLLQITLGAVLLEAWSAWALVLVATACFTFLIGAYRPLALPPGLEGLLLGLHIQGMFLCFVLTASLIVPFITQITRNLRARDAHLADLRQRSMEEDHIVRLGLLASGAAHELGTPLATLSVIVNDWRRMPVVKGDPDMAEDIAEMQNQIDRCKAIVSGILLSSGEARGEGTLRTTVTAFLDDLVAEWKDSRSPACVDYDNSVRSREGIISDLALKQVIFNVLDNALEVSPGWVGIAAGRQGDSLVLTVNDAGPGFEERMLAEFGKPYRSSKGRPGGGLGLFLVVNVVRKLGGSVAARNRPGGGASVTMTLPLAALSAGESHGD</sequence>
<dbReference type="PROSITE" id="PS50109">
    <property type="entry name" value="HIS_KIN"/>
    <property type="match status" value="1"/>
</dbReference>
<dbReference type="CDD" id="cd00082">
    <property type="entry name" value="HisKA"/>
    <property type="match status" value="1"/>
</dbReference>
<dbReference type="InterPro" id="IPR004358">
    <property type="entry name" value="Sig_transdc_His_kin-like_C"/>
</dbReference>
<reference evidence="12 13" key="1">
    <citation type="submission" date="2019-07" db="EMBL/GenBank/DDBJ databases">
        <title>Genome sequencing of the stress-tolerant strain Azospirillum brasilense Az19.</title>
        <authorList>
            <person name="Maroniche G.A."/>
            <person name="Garcia J.E."/>
            <person name="Pagnussat L."/>
            <person name="Amenta M."/>
            <person name="Creus C.M."/>
        </authorList>
    </citation>
    <scope>NUCLEOTIDE SEQUENCE [LARGE SCALE GENOMIC DNA]</scope>
    <source>
        <strain evidence="12 13">Az19</strain>
    </source>
</reference>
<keyword evidence="5" id="KW-0597">Phosphoprotein</keyword>
<evidence type="ECO:0000256" key="1">
    <source>
        <dbReference type="ARBA" id="ARBA00000085"/>
    </source>
</evidence>
<dbReference type="InterPro" id="IPR036890">
    <property type="entry name" value="HATPase_C_sf"/>
</dbReference>
<evidence type="ECO:0000259" key="11">
    <source>
        <dbReference type="PROSITE" id="PS50109"/>
    </source>
</evidence>
<name>A0A5B0L0X0_9PROT</name>
<evidence type="ECO:0000256" key="6">
    <source>
        <dbReference type="ARBA" id="ARBA00022679"/>
    </source>
</evidence>
<organism evidence="12 13">
    <name type="scientific">Azospirillum argentinense</name>
    <dbReference type="NCBI Taxonomy" id="2970906"/>
    <lineage>
        <taxon>Bacteria</taxon>
        <taxon>Pseudomonadati</taxon>
        <taxon>Pseudomonadota</taxon>
        <taxon>Alphaproteobacteria</taxon>
        <taxon>Rhodospirillales</taxon>
        <taxon>Azospirillaceae</taxon>
        <taxon>Azospirillum</taxon>
    </lineage>
</organism>
<evidence type="ECO:0000313" key="12">
    <source>
        <dbReference type="EMBL" id="KAA1057380.1"/>
    </source>
</evidence>
<keyword evidence="10" id="KW-1133">Transmembrane helix</keyword>
<dbReference type="GO" id="GO:0005886">
    <property type="term" value="C:plasma membrane"/>
    <property type="evidence" value="ECO:0007669"/>
    <property type="project" value="UniProtKB-SubCell"/>
</dbReference>
<dbReference type="PANTHER" id="PTHR44936:SF10">
    <property type="entry name" value="SENSOR PROTEIN RSTB"/>
    <property type="match status" value="1"/>
</dbReference>
<dbReference type="GO" id="GO:0005524">
    <property type="term" value="F:ATP binding"/>
    <property type="evidence" value="ECO:0007669"/>
    <property type="project" value="UniProtKB-KW"/>
</dbReference>
<dbReference type="InterPro" id="IPR003661">
    <property type="entry name" value="HisK_dim/P_dom"/>
</dbReference>
<evidence type="ECO:0000256" key="5">
    <source>
        <dbReference type="ARBA" id="ARBA00022553"/>
    </source>
</evidence>